<accession>A0A0M0L6T9</accession>
<comment type="caution">
    <text evidence="2">The sequence shown here is derived from an EMBL/GenBank/DDBJ whole genome shotgun (WGS) entry which is preliminary data.</text>
</comment>
<evidence type="ECO:0000313" key="2">
    <source>
        <dbReference type="EMBL" id="KOO46791.1"/>
    </source>
</evidence>
<gene>
    <name evidence="2" type="ORF">AMD01_07645</name>
</gene>
<protein>
    <recommendedName>
        <fullName evidence="4">NADH dehydrogenase subunit 4</fullName>
    </recommendedName>
</protein>
<proteinExistence type="predicted"/>
<dbReference type="PATRIC" id="fig|284581.3.peg.3578"/>
<evidence type="ECO:0008006" key="4">
    <source>
        <dbReference type="Google" id="ProtNLM"/>
    </source>
</evidence>
<dbReference type="AlphaFoldDB" id="A0A0M0L6T9"/>
<dbReference type="Proteomes" id="UP000037558">
    <property type="component" value="Unassembled WGS sequence"/>
</dbReference>
<keyword evidence="1" id="KW-0472">Membrane</keyword>
<dbReference type="STRING" id="284581.AMD01_07645"/>
<organism evidence="2 3">
    <name type="scientific">Priestia koreensis</name>
    <dbReference type="NCBI Taxonomy" id="284581"/>
    <lineage>
        <taxon>Bacteria</taxon>
        <taxon>Bacillati</taxon>
        <taxon>Bacillota</taxon>
        <taxon>Bacilli</taxon>
        <taxon>Bacillales</taxon>
        <taxon>Bacillaceae</taxon>
        <taxon>Priestia</taxon>
    </lineage>
</organism>
<reference evidence="3" key="1">
    <citation type="submission" date="2015-08" db="EMBL/GenBank/DDBJ databases">
        <title>Fjat-14210 dsm16467.</title>
        <authorList>
            <person name="Liu B."/>
            <person name="Wang J."/>
            <person name="Zhu Y."/>
            <person name="Liu G."/>
            <person name="Chen Q."/>
            <person name="Chen Z."/>
            <person name="Lan J."/>
            <person name="Che J."/>
            <person name="Ge C."/>
            <person name="Shi H."/>
            <person name="Pan Z."/>
            <person name="Liu X."/>
        </authorList>
    </citation>
    <scope>NUCLEOTIDE SEQUENCE [LARGE SCALE GENOMIC DNA]</scope>
    <source>
        <strain evidence="3">DSM 16467</strain>
    </source>
</reference>
<name>A0A0M0L6T9_9BACI</name>
<evidence type="ECO:0000256" key="1">
    <source>
        <dbReference type="SAM" id="Phobius"/>
    </source>
</evidence>
<feature type="transmembrane region" description="Helical" evidence="1">
    <location>
        <begin position="70"/>
        <end position="94"/>
    </location>
</feature>
<keyword evidence="1" id="KW-0812">Transmembrane</keyword>
<feature type="transmembrane region" description="Helical" evidence="1">
    <location>
        <begin position="43"/>
        <end position="63"/>
    </location>
</feature>
<dbReference type="EMBL" id="LILC01000011">
    <property type="protein sequence ID" value="KOO46791.1"/>
    <property type="molecule type" value="Genomic_DNA"/>
</dbReference>
<keyword evidence="1" id="KW-1133">Transmembrane helix</keyword>
<sequence>MISSSYEVNKKETLPLLVTMILIGMGVATFFLRGPDMNLWIPIWIYAVVDFGFVITFVWSFFVKVKSMKWFTVFLNVLCLGVTTTLLFFLLLAVGLSGPN</sequence>
<dbReference type="RefSeq" id="WP_053400797.1">
    <property type="nucleotide sequence ID" value="NZ_LILC01000011.1"/>
</dbReference>
<feature type="transmembrane region" description="Helical" evidence="1">
    <location>
        <begin position="12"/>
        <end position="31"/>
    </location>
</feature>
<evidence type="ECO:0000313" key="3">
    <source>
        <dbReference type="Proteomes" id="UP000037558"/>
    </source>
</evidence>
<keyword evidence="3" id="KW-1185">Reference proteome</keyword>